<dbReference type="RefSeq" id="WP_089412088.1">
    <property type="nucleotide sequence ID" value="NZ_FZQA01000003.1"/>
</dbReference>
<evidence type="ECO:0008006" key="3">
    <source>
        <dbReference type="Google" id="ProtNLM"/>
    </source>
</evidence>
<dbReference type="EMBL" id="FZQA01000003">
    <property type="protein sequence ID" value="SNT73207.1"/>
    <property type="molecule type" value="Genomic_DNA"/>
</dbReference>
<gene>
    <name evidence="1" type="ORF">SAMN06297382_1605</name>
</gene>
<dbReference type="SUPFAM" id="SSF52540">
    <property type="entry name" value="P-loop containing nucleoside triphosphate hydrolases"/>
    <property type="match status" value="1"/>
</dbReference>
<evidence type="ECO:0000313" key="2">
    <source>
        <dbReference type="Proteomes" id="UP000198346"/>
    </source>
</evidence>
<protein>
    <recommendedName>
        <fullName evidence="3">Sulfotransferase family protein</fullName>
    </recommendedName>
</protein>
<name>A0A239PU35_9PROT</name>
<accession>A0A239PU35</accession>
<proteinExistence type="predicted"/>
<dbReference type="AlphaFoldDB" id="A0A239PU35"/>
<keyword evidence="2" id="KW-1185">Reference proteome</keyword>
<sequence length="340" mass="37064">MASRFDHLLAGLAGDIEIYPHQFDLITDRVLLTRIPASAQSAAGFLDQRALAPDTEGAWFPWRAFASAAASISDGPLGYIFHLGHCGSTLISRLVEAASGRRALREPLPLRVFAFEAADSADGAALLSENELDGRLADFEKVWSRGGAIVKATSICNDLLDRRRDDAPAVFIYIAPSVYLAALLSGANSQTDLRGFAQMRHRRLKRRHAGLAPLSTLRPGELAAMCWLAETAAAVSARRMSRVVDFDEFLKEPARSLAEICRALDLSVDDAAAQAAATGPAMSRYAKAQEHPYDATLRARLLNDARTRFRKEIDAGLRWLDREAKAFPEGEAAMRRFAAG</sequence>
<dbReference type="Proteomes" id="UP000198346">
    <property type="component" value="Unassembled WGS sequence"/>
</dbReference>
<dbReference type="Gene3D" id="3.40.50.300">
    <property type="entry name" value="P-loop containing nucleotide triphosphate hydrolases"/>
    <property type="match status" value="1"/>
</dbReference>
<reference evidence="1 2" key="1">
    <citation type="submission" date="2017-07" db="EMBL/GenBank/DDBJ databases">
        <authorList>
            <person name="Sun Z.S."/>
            <person name="Albrecht U."/>
            <person name="Echele G."/>
            <person name="Lee C.C."/>
        </authorList>
    </citation>
    <scope>NUCLEOTIDE SEQUENCE [LARGE SCALE GENOMIC DNA]</scope>
    <source>
        <strain evidence="1 2">CGMCC 1.12710</strain>
    </source>
</reference>
<evidence type="ECO:0000313" key="1">
    <source>
        <dbReference type="EMBL" id="SNT73207.1"/>
    </source>
</evidence>
<dbReference type="InterPro" id="IPR027417">
    <property type="entry name" value="P-loop_NTPase"/>
</dbReference>
<dbReference type="OrthoDB" id="3397773at2"/>
<organism evidence="1 2">
    <name type="scientific">Amphiplicatus metriothermophilus</name>
    <dbReference type="NCBI Taxonomy" id="1519374"/>
    <lineage>
        <taxon>Bacteria</taxon>
        <taxon>Pseudomonadati</taxon>
        <taxon>Pseudomonadota</taxon>
        <taxon>Alphaproteobacteria</taxon>
        <taxon>Parvularculales</taxon>
        <taxon>Parvularculaceae</taxon>
        <taxon>Amphiplicatus</taxon>
    </lineage>
</organism>